<dbReference type="AlphaFoldDB" id="A0A8B8AU03"/>
<dbReference type="KEGG" id="cvn:111104468"/>
<dbReference type="GeneID" id="111104468"/>
<evidence type="ECO:0000313" key="2">
    <source>
        <dbReference type="Proteomes" id="UP000694844"/>
    </source>
</evidence>
<keyword evidence="1" id="KW-0732">Signal</keyword>
<feature type="chain" id="PRO_5034011581" evidence="1">
    <location>
        <begin position="21"/>
        <end position="107"/>
    </location>
</feature>
<sequence>MGSYLLICSSFLTLAILVEKAMVQSAFVPLRPTLDPTRELEISSCRENCGDAFFECALLSCNEDDSTCQQMCKDHFRSCFHVCKTIPTAAPIVVVPPDAFLLRHHIN</sequence>
<gene>
    <name evidence="3" type="primary">LOC111104468</name>
</gene>
<dbReference type="RefSeq" id="XP_022294153.1">
    <property type="nucleotide sequence ID" value="XM_022438445.1"/>
</dbReference>
<keyword evidence="2" id="KW-1185">Reference proteome</keyword>
<protein>
    <submittedName>
        <fullName evidence="3">Uncharacterized protein LOC111104468</fullName>
    </submittedName>
</protein>
<evidence type="ECO:0000313" key="3">
    <source>
        <dbReference type="RefSeq" id="XP_022294153.1"/>
    </source>
</evidence>
<name>A0A8B8AU03_CRAVI</name>
<proteinExistence type="predicted"/>
<feature type="signal peptide" evidence="1">
    <location>
        <begin position="1"/>
        <end position="20"/>
    </location>
</feature>
<organism evidence="2 3">
    <name type="scientific">Crassostrea virginica</name>
    <name type="common">Eastern oyster</name>
    <dbReference type="NCBI Taxonomy" id="6565"/>
    <lineage>
        <taxon>Eukaryota</taxon>
        <taxon>Metazoa</taxon>
        <taxon>Spiralia</taxon>
        <taxon>Lophotrochozoa</taxon>
        <taxon>Mollusca</taxon>
        <taxon>Bivalvia</taxon>
        <taxon>Autobranchia</taxon>
        <taxon>Pteriomorphia</taxon>
        <taxon>Ostreida</taxon>
        <taxon>Ostreoidea</taxon>
        <taxon>Ostreidae</taxon>
        <taxon>Crassostrea</taxon>
    </lineage>
</organism>
<accession>A0A8B8AU03</accession>
<reference evidence="3" key="1">
    <citation type="submission" date="2025-08" db="UniProtKB">
        <authorList>
            <consortium name="RefSeq"/>
        </authorList>
    </citation>
    <scope>IDENTIFICATION</scope>
    <source>
        <tissue evidence="3">Whole sample</tissue>
    </source>
</reference>
<dbReference type="OrthoDB" id="10627241at2759"/>
<evidence type="ECO:0000256" key="1">
    <source>
        <dbReference type="SAM" id="SignalP"/>
    </source>
</evidence>
<dbReference type="Proteomes" id="UP000694844">
    <property type="component" value="Chromosome 7"/>
</dbReference>